<dbReference type="InterPro" id="IPR003439">
    <property type="entry name" value="ABC_transporter-like_ATP-bd"/>
</dbReference>
<evidence type="ECO:0000256" key="7">
    <source>
        <dbReference type="ARBA" id="ARBA00023136"/>
    </source>
</evidence>
<dbReference type="AlphaFoldDB" id="E8U6S3"/>
<evidence type="ECO:0000256" key="4">
    <source>
        <dbReference type="ARBA" id="ARBA00022840"/>
    </source>
</evidence>
<dbReference type="RefSeq" id="WP_013556267.1">
    <property type="nucleotide sequence ID" value="NC_014958.1"/>
</dbReference>
<dbReference type="InterPro" id="IPR003593">
    <property type="entry name" value="AAA+_ATPase"/>
</dbReference>
<dbReference type="EMBL" id="CP002454">
    <property type="protein sequence ID" value="ADV66762.1"/>
    <property type="molecule type" value="Genomic_DNA"/>
</dbReference>
<dbReference type="SMART" id="SM00382">
    <property type="entry name" value="AAA"/>
    <property type="match status" value="1"/>
</dbReference>
<evidence type="ECO:0000256" key="3">
    <source>
        <dbReference type="ARBA" id="ARBA00022741"/>
    </source>
</evidence>
<sequence length="320" mass="33523">MSHSPALDFQHVTKTYPAQTTPALRDLTLSVPRGSRTGIIGRSGAGKSTLVRLISGLEAPTSGTLRVNGVDLQALSGAERRARQARTGLVFQHFNLLAGRTALANVTLPLELAGVPRAKREARARELLAQVGLADHAGRYPAQLSGGQRQRVGIARALASDPELLLADEATSALDPETSAGILALLADLQRERDLTLVIVTHQMDVVRAACTHVAVLDHGELVEHGEARAVLNAPQHPVTRALLDAHRPAVTVEAGERLAHVTLPDLSARTLTALAGLGARVVAADTHAQGVSAWLALPEHAPDPTAHVARTAALAGGAR</sequence>
<dbReference type="Pfam" id="PF00005">
    <property type="entry name" value="ABC_tran"/>
    <property type="match status" value="1"/>
</dbReference>
<keyword evidence="2" id="KW-1003">Cell membrane</keyword>
<dbReference type="GO" id="GO:0006865">
    <property type="term" value="P:amino acid transport"/>
    <property type="evidence" value="ECO:0007669"/>
    <property type="project" value="UniProtKB-KW"/>
</dbReference>
<dbReference type="InterPro" id="IPR027417">
    <property type="entry name" value="P-loop_NTPase"/>
</dbReference>
<dbReference type="GO" id="GO:0005524">
    <property type="term" value="F:ATP binding"/>
    <property type="evidence" value="ECO:0007669"/>
    <property type="project" value="UniProtKB-KW"/>
</dbReference>
<organism evidence="9 10">
    <name type="scientific">Deinococcus maricopensis (strain DSM 21211 / LMG 22137 / NRRL B-23946 / LB-34)</name>
    <dbReference type="NCBI Taxonomy" id="709986"/>
    <lineage>
        <taxon>Bacteria</taxon>
        <taxon>Thermotogati</taxon>
        <taxon>Deinococcota</taxon>
        <taxon>Deinococci</taxon>
        <taxon>Deinococcales</taxon>
        <taxon>Deinococcaceae</taxon>
        <taxon>Deinococcus</taxon>
    </lineage>
</organism>
<keyword evidence="7" id="KW-0472">Membrane</keyword>
<evidence type="ECO:0000256" key="1">
    <source>
        <dbReference type="ARBA" id="ARBA00022448"/>
    </source>
</evidence>
<dbReference type="GO" id="GO:0016887">
    <property type="term" value="F:ATP hydrolysis activity"/>
    <property type="evidence" value="ECO:0007669"/>
    <property type="project" value="InterPro"/>
</dbReference>
<gene>
    <name evidence="9" type="ordered locus">Deima_1109</name>
</gene>
<dbReference type="PANTHER" id="PTHR43166">
    <property type="entry name" value="AMINO ACID IMPORT ATP-BINDING PROTEIN"/>
    <property type="match status" value="1"/>
</dbReference>
<dbReference type="HOGENOM" id="CLU_000604_1_3_0"/>
<dbReference type="InterPro" id="IPR041701">
    <property type="entry name" value="MetN_ABC"/>
</dbReference>
<accession>E8U6S3</accession>
<dbReference type="CDD" id="cd03258">
    <property type="entry name" value="ABC_MetN_methionine_transporter"/>
    <property type="match status" value="1"/>
</dbReference>
<keyword evidence="9" id="KW-0378">Hydrolase</keyword>
<dbReference type="EC" id="3.6.3.28" evidence="9"/>
<name>E8U6S3_DEIML</name>
<evidence type="ECO:0000313" key="9">
    <source>
        <dbReference type="EMBL" id="ADV66762.1"/>
    </source>
</evidence>
<dbReference type="PANTHER" id="PTHR43166:SF30">
    <property type="entry name" value="METHIONINE IMPORT ATP-BINDING PROTEIN METN"/>
    <property type="match status" value="1"/>
</dbReference>
<dbReference type="PROSITE" id="PS50893">
    <property type="entry name" value="ABC_TRANSPORTER_2"/>
    <property type="match status" value="1"/>
</dbReference>
<evidence type="ECO:0000259" key="8">
    <source>
        <dbReference type="PROSITE" id="PS50893"/>
    </source>
</evidence>
<proteinExistence type="predicted"/>
<dbReference type="SUPFAM" id="SSF52540">
    <property type="entry name" value="P-loop containing nucleoside triphosphate hydrolases"/>
    <property type="match status" value="1"/>
</dbReference>
<reference evidence="9 10" key="1">
    <citation type="journal article" date="2011" name="Stand. Genomic Sci.">
        <title>Complete genome sequence of Deinococcus maricopensis type strain (LB-34).</title>
        <authorList>
            <person name="Pukall R."/>
            <person name="Zeytun A."/>
            <person name="Lucas S."/>
            <person name="Lapidus A."/>
            <person name="Hammon N."/>
            <person name="Deshpande S."/>
            <person name="Nolan M."/>
            <person name="Cheng J.F."/>
            <person name="Pitluck S."/>
            <person name="Liolios K."/>
            <person name="Pagani I."/>
            <person name="Mikhailova N."/>
            <person name="Ivanova N."/>
            <person name="Mavromatis K."/>
            <person name="Pati A."/>
            <person name="Tapia R."/>
            <person name="Han C."/>
            <person name="Goodwin L."/>
            <person name="Chen A."/>
            <person name="Palaniappan K."/>
            <person name="Land M."/>
            <person name="Hauser L."/>
            <person name="Chang Y.J."/>
            <person name="Jeffries C.D."/>
            <person name="Brambilla E.M."/>
            <person name="Rohde M."/>
            <person name="Goker M."/>
            <person name="Detter J.C."/>
            <person name="Woyke T."/>
            <person name="Bristow J."/>
            <person name="Eisen J.A."/>
            <person name="Markowitz V."/>
            <person name="Hugenholtz P."/>
            <person name="Kyrpides N.C."/>
            <person name="Klenk H.P."/>
        </authorList>
    </citation>
    <scope>NUCLEOTIDE SEQUENCE [LARGE SCALE GENOMIC DNA]</scope>
    <source>
        <strain evidence="10">DSM 21211 / LMG 22137 / NRRL B-23946 / LB-34</strain>
    </source>
</reference>
<dbReference type="Proteomes" id="UP000008635">
    <property type="component" value="Chromosome"/>
</dbReference>
<keyword evidence="3" id="KW-0547">Nucleotide-binding</keyword>
<dbReference type="InterPro" id="IPR017871">
    <property type="entry name" value="ABC_transporter-like_CS"/>
</dbReference>
<feature type="domain" description="ABC transporter" evidence="8">
    <location>
        <begin position="7"/>
        <end position="244"/>
    </location>
</feature>
<keyword evidence="4" id="KW-0067">ATP-binding</keyword>
<dbReference type="PROSITE" id="PS00211">
    <property type="entry name" value="ABC_TRANSPORTER_1"/>
    <property type="match status" value="1"/>
</dbReference>
<evidence type="ECO:0000256" key="6">
    <source>
        <dbReference type="ARBA" id="ARBA00022970"/>
    </source>
</evidence>
<dbReference type="InterPro" id="IPR050086">
    <property type="entry name" value="MetN_ABC_transporter-like"/>
</dbReference>
<keyword evidence="10" id="KW-1185">Reference proteome</keyword>
<keyword evidence="5" id="KW-1278">Translocase</keyword>
<dbReference type="Gene3D" id="3.40.50.300">
    <property type="entry name" value="P-loop containing nucleotide triphosphate hydrolases"/>
    <property type="match status" value="1"/>
</dbReference>
<dbReference type="eggNOG" id="COG1135">
    <property type="taxonomic scope" value="Bacteria"/>
</dbReference>
<evidence type="ECO:0000256" key="2">
    <source>
        <dbReference type="ARBA" id="ARBA00022475"/>
    </source>
</evidence>
<dbReference type="KEGG" id="dmr:Deima_1109"/>
<keyword evidence="6" id="KW-0029">Amino-acid transport</keyword>
<evidence type="ECO:0000256" key="5">
    <source>
        <dbReference type="ARBA" id="ARBA00022967"/>
    </source>
</evidence>
<evidence type="ECO:0000313" key="10">
    <source>
        <dbReference type="Proteomes" id="UP000008635"/>
    </source>
</evidence>
<protein>
    <submittedName>
        <fullName evidence="9">Phosphonate-transporting ATPase</fullName>
        <ecNumber evidence="9">3.6.3.28</ecNumber>
    </submittedName>
</protein>
<dbReference type="STRING" id="709986.Deima_1109"/>
<keyword evidence="1" id="KW-0813">Transport</keyword>
<reference evidence="10" key="2">
    <citation type="submission" date="2011-01" db="EMBL/GenBank/DDBJ databases">
        <title>The complete genome of Deinococcus maricopensis DSM 21211.</title>
        <authorList>
            <consortium name="US DOE Joint Genome Institute (JGI-PGF)"/>
            <person name="Lucas S."/>
            <person name="Copeland A."/>
            <person name="Lapidus A."/>
            <person name="Goodwin L."/>
            <person name="Pitluck S."/>
            <person name="Kyrpides N."/>
            <person name="Mavromatis K."/>
            <person name="Pagani I."/>
            <person name="Ivanova N."/>
            <person name="Ovchinnikova G."/>
            <person name="Zeytun A."/>
            <person name="Detter J.C."/>
            <person name="Han C."/>
            <person name="Land M."/>
            <person name="Hauser L."/>
            <person name="Markowitz V."/>
            <person name="Cheng J.-F."/>
            <person name="Hugenholtz P."/>
            <person name="Woyke T."/>
            <person name="Wu D."/>
            <person name="Pukall R."/>
            <person name="Gehrich-Schroeter G."/>
            <person name="Brambilla E."/>
            <person name="Klenk H.-P."/>
            <person name="Eisen J.A."/>
        </authorList>
    </citation>
    <scope>NUCLEOTIDE SEQUENCE [LARGE SCALE GENOMIC DNA]</scope>
    <source>
        <strain evidence="10">DSM 21211 / LMG 22137 / NRRL B-23946 / LB-34</strain>
    </source>
</reference>